<evidence type="ECO:0000256" key="1">
    <source>
        <dbReference type="SAM" id="MobiDB-lite"/>
    </source>
</evidence>
<dbReference type="AlphaFoldDB" id="A0A6P8ZSZ1"/>
<proteinExistence type="predicted"/>
<dbReference type="InParanoid" id="A0A6P8ZSZ1"/>
<accession>A0A6P8ZSZ1</accession>
<sequence>MKMRRTPPASSDSLFLPSELSAAAKMDMPLTPPITPRTPASNVCQSSPSISSFPSGGNSTELNGSSPFPLPSSPPSSRKRGAFPLDISETPSKVVVLSGAPVPVCLDIEEGDSPRKVALKNMVEFLQNQILEDKRKISILQRQVAQRDVQLEQRDAEIDALREIIKKAIDFDVRCVTIDAPLHWKDRALIWIARPALVGQ</sequence>
<gene>
    <name evidence="3" type="primary">LOC117649591</name>
</gene>
<evidence type="ECO:0000313" key="2">
    <source>
        <dbReference type="Proteomes" id="UP000515158"/>
    </source>
</evidence>
<evidence type="ECO:0000313" key="3">
    <source>
        <dbReference type="RefSeq" id="XP_034248373.1"/>
    </source>
</evidence>
<dbReference type="Proteomes" id="UP000515158">
    <property type="component" value="Unplaced"/>
</dbReference>
<feature type="region of interest" description="Disordered" evidence="1">
    <location>
        <begin position="1"/>
        <end position="20"/>
    </location>
</feature>
<dbReference type="KEGG" id="tpal:117649591"/>
<keyword evidence="2" id="KW-1185">Reference proteome</keyword>
<dbReference type="GeneID" id="117649591"/>
<feature type="region of interest" description="Disordered" evidence="1">
    <location>
        <begin position="26"/>
        <end position="84"/>
    </location>
</feature>
<protein>
    <submittedName>
        <fullName evidence="3">Uncharacterized protein LOC117649591</fullName>
    </submittedName>
</protein>
<organism evidence="3">
    <name type="scientific">Thrips palmi</name>
    <name type="common">Melon thrips</name>
    <dbReference type="NCBI Taxonomy" id="161013"/>
    <lineage>
        <taxon>Eukaryota</taxon>
        <taxon>Metazoa</taxon>
        <taxon>Ecdysozoa</taxon>
        <taxon>Arthropoda</taxon>
        <taxon>Hexapoda</taxon>
        <taxon>Insecta</taxon>
        <taxon>Pterygota</taxon>
        <taxon>Neoptera</taxon>
        <taxon>Paraneoptera</taxon>
        <taxon>Thysanoptera</taxon>
        <taxon>Terebrantia</taxon>
        <taxon>Thripoidea</taxon>
        <taxon>Thripidae</taxon>
        <taxon>Thrips</taxon>
    </lineage>
</organism>
<reference evidence="3" key="1">
    <citation type="submission" date="2025-08" db="UniProtKB">
        <authorList>
            <consortium name="RefSeq"/>
        </authorList>
    </citation>
    <scope>IDENTIFICATION</scope>
    <source>
        <tissue evidence="3">Total insect</tissue>
    </source>
</reference>
<dbReference type="RefSeq" id="XP_034248373.1">
    <property type="nucleotide sequence ID" value="XM_034392482.1"/>
</dbReference>
<name>A0A6P8ZSZ1_THRPL</name>
<feature type="compositionally biased region" description="Low complexity" evidence="1">
    <location>
        <begin position="46"/>
        <end position="59"/>
    </location>
</feature>